<dbReference type="CDD" id="cd00392">
    <property type="entry name" value="Ribosomal_L13"/>
    <property type="match status" value="1"/>
</dbReference>
<evidence type="ECO:0000256" key="2">
    <source>
        <dbReference type="ARBA" id="ARBA00022980"/>
    </source>
</evidence>
<keyword evidence="2 6" id="KW-0689">Ribosomal protein</keyword>
<dbReference type="SUPFAM" id="SSF52161">
    <property type="entry name" value="Ribosomal protein L13"/>
    <property type="match status" value="1"/>
</dbReference>
<organism evidence="8 9">
    <name type="scientific">Gambusia affinis</name>
    <name type="common">Western mosquitofish</name>
    <name type="synonym">Heterandria affinis</name>
    <dbReference type="NCBI Taxonomy" id="33528"/>
    <lineage>
        <taxon>Eukaryota</taxon>
        <taxon>Metazoa</taxon>
        <taxon>Chordata</taxon>
        <taxon>Craniata</taxon>
        <taxon>Vertebrata</taxon>
        <taxon>Euteleostomi</taxon>
        <taxon>Actinopterygii</taxon>
        <taxon>Neopterygii</taxon>
        <taxon>Teleostei</taxon>
        <taxon>Neoteleostei</taxon>
        <taxon>Acanthomorphata</taxon>
        <taxon>Ovalentaria</taxon>
        <taxon>Atherinomorphae</taxon>
        <taxon>Cyprinodontiformes</taxon>
        <taxon>Poeciliidae</taxon>
        <taxon>Poeciliinae</taxon>
        <taxon>Gambusia</taxon>
    </lineage>
</organism>
<dbReference type="NCBIfam" id="TIGR01077">
    <property type="entry name" value="L13_A_E"/>
    <property type="match status" value="1"/>
</dbReference>
<evidence type="ECO:0000256" key="4">
    <source>
        <dbReference type="ARBA" id="ARBA00035201"/>
    </source>
</evidence>
<dbReference type="Proteomes" id="UP000250572">
    <property type="component" value="Unassembled WGS sequence"/>
</dbReference>
<dbReference type="FunFam" id="6.10.250.3250:FF:000001">
    <property type="entry name" value="60S ribosomal protein L13a"/>
    <property type="match status" value="1"/>
</dbReference>
<proteinExistence type="inferred from homology"/>
<evidence type="ECO:0000256" key="5">
    <source>
        <dbReference type="ARBA" id="ARBA00035367"/>
    </source>
</evidence>
<dbReference type="EMBL" id="NHOQ01001703">
    <property type="protein sequence ID" value="PWA22549.1"/>
    <property type="molecule type" value="Genomic_DNA"/>
</dbReference>
<dbReference type="InterPro" id="IPR005755">
    <property type="entry name" value="Ribosomal_uL13_euk/arc"/>
</dbReference>
<dbReference type="FunFam" id="3.90.1180.10:FF:000002">
    <property type="entry name" value="60S ribosomal protein L16"/>
    <property type="match status" value="1"/>
</dbReference>
<dbReference type="AlphaFoldDB" id="A0A315VHL6"/>
<dbReference type="GO" id="GO:0022625">
    <property type="term" value="C:cytosolic large ribosomal subunit"/>
    <property type="evidence" value="ECO:0007669"/>
    <property type="project" value="TreeGrafter"/>
</dbReference>
<dbReference type="InterPro" id="IPR023563">
    <property type="entry name" value="Ribosomal_uL13_CS"/>
</dbReference>
<keyword evidence="3 6" id="KW-0687">Ribonucleoprotein</keyword>
<dbReference type="HAMAP" id="MF_01366">
    <property type="entry name" value="Ribosomal_uL13"/>
    <property type="match status" value="1"/>
</dbReference>
<keyword evidence="9" id="KW-1185">Reference proteome</keyword>
<comment type="caution">
    <text evidence="8">The sequence shown here is derived from an EMBL/GenBank/DDBJ whole genome shotgun (WGS) entry which is preliminary data.</text>
</comment>
<dbReference type="GO" id="GO:0006412">
    <property type="term" value="P:translation"/>
    <property type="evidence" value="ECO:0007669"/>
    <property type="project" value="InterPro"/>
</dbReference>
<evidence type="ECO:0000313" key="8">
    <source>
        <dbReference type="EMBL" id="PWA22549.1"/>
    </source>
</evidence>
<dbReference type="Pfam" id="PF00572">
    <property type="entry name" value="Ribosomal_L13"/>
    <property type="match status" value="1"/>
</dbReference>
<evidence type="ECO:0000256" key="3">
    <source>
        <dbReference type="ARBA" id="ARBA00023274"/>
    </source>
</evidence>
<dbReference type="InterPro" id="IPR036899">
    <property type="entry name" value="Ribosomal_uL13_sf"/>
</dbReference>
<feature type="region of interest" description="Disordered" evidence="7">
    <location>
        <begin position="235"/>
        <end position="254"/>
    </location>
</feature>
<sequence length="284" mass="32104">MADRFNKVLLLDGRGHLLGRLAAIVAKQVLLGHKVVVVRCEGINISGNFYRNKLKYLAFLRKRMNTNPSRGPYHFRAPSRIFWRTVRGMLPHKTKRGQAALERLKVFDGIPPPYDKRKRMVVPAALKIVRLKPSRKFALLGRLAHEVGWKYQAITATLEEKRKEKGKLRYEKKKTQIKLTKQAEKNVEKKIAKYTDVLKQYGVLTQTLRISCITIKAVDKTSFLPVTQTVTCPVKRRHPENQSPSDACRDVGSDRTDRTGALITAAGTDGGGHDGLNPALQFLI</sequence>
<name>A0A315VHL6_GAMAF</name>
<dbReference type="GO" id="GO:0003735">
    <property type="term" value="F:structural constituent of ribosome"/>
    <property type="evidence" value="ECO:0007669"/>
    <property type="project" value="InterPro"/>
</dbReference>
<dbReference type="GO" id="GO:0017148">
    <property type="term" value="P:negative regulation of translation"/>
    <property type="evidence" value="ECO:0007669"/>
    <property type="project" value="TreeGrafter"/>
</dbReference>
<dbReference type="Gene3D" id="3.90.1180.10">
    <property type="entry name" value="Ribosomal protein L13"/>
    <property type="match status" value="1"/>
</dbReference>
<gene>
    <name evidence="8" type="ORF">CCH79_00015129</name>
</gene>
<comment type="similarity">
    <text evidence="1 6">Belongs to the universal ribosomal protein uL13 family.</text>
</comment>
<evidence type="ECO:0000256" key="6">
    <source>
        <dbReference type="RuleBase" id="RU003877"/>
    </source>
</evidence>
<dbReference type="InterPro" id="IPR005822">
    <property type="entry name" value="Ribosomal_uL13"/>
</dbReference>
<evidence type="ECO:0000313" key="9">
    <source>
        <dbReference type="Proteomes" id="UP000250572"/>
    </source>
</evidence>
<evidence type="ECO:0000256" key="7">
    <source>
        <dbReference type="SAM" id="MobiDB-lite"/>
    </source>
</evidence>
<dbReference type="PANTHER" id="PTHR11545:SF3">
    <property type="entry name" value="LARGE RIBOSOMAL SUBUNIT PROTEIN UL13"/>
    <property type="match status" value="1"/>
</dbReference>
<dbReference type="PANTHER" id="PTHR11545">
    <property type="entry name" value="RIBOSOMAL PROTEIN L13"/>
    <property type="match status" value="1"/>
</dbReference>
<accession>A0A315VHL6</accession>
<dbReference type="Gene3D" id="6.10.250.3250">
    <property type="match status" value="1"/>
</dbReference>
<evidence type="ECO:0000256" key="1">
    <source>
        <dbReference type="ARBA" id="ARBA00006227"/>
    </source>
</evidence>
<protein>
    <recommendedName>
        <fullName evidence="4">Large ribosomal subunit protein uL13</fullName>
    </recommendedName>
    <alternativeName>
        <fullName evidence="5">60S ribosomal protein L13a</fullName>
    </alternativeName>
</protein>
<dbReference type="STRING" id="33528.ENSGAFP00000011176"/>
<dbReference type="GO" id="GO:0003729">
    <property type="term" value="F:mRNA binding"/>
    <property type="evidence" value="ECO:0007669"/>
    <property type="project" value="TreeGrafter"/>
</dbReference>
<reference evidence="8 9" key="1">
    <citation type="journal article" date="2018" name="G3 (Bethesda)">
        <title>A High-Quality Reference Genome for the Invasive Mosquitofish Gambusia affinis Using a Chicago Library.</title>
        <authorList>
            <person name="Hoffberg S.L."/>
            <person name="Troendle N.J."/>
            <person name="Glenn T.C."/>
            <person name="Mahmud O."/>
            <person name="Louha S."/>
            <person name="Chalopin D."/>
            <person name="Bennetzen J.L."/>
            <person name="Mauricio R."/>
        </authorList>
    </citation>
    <scope>NUCLEOTIDE SEQUENCE [LARGE SCALE GENOMIC DNA]</scope>
    <source>
        <strain evidence="8">NE01/NJP1002.9</strain>
        <tissue evidence="8">Muscle</tissue>
    </source>
</reference>
<dbReference type="PROSITE" id="PS00783">
    <property type="entry name" value="RIBOSOMAL_L13"/>
    <property type="match status" value="1"/>
</dbReference>